<protein>
    <submittedName>
        <fullName evidence="8">BMP family ABC transporter substrate-binding protein</fullName>
    </submittedName>
</protein>
<comment type="caution">
    <text evidence="8">The sequence shown here is derived from an EMBL/GenBank/DDBJ whole genome shotgun (WGS) entry which is preliminary data.</text>
</comment>
<dbReference type="PANTHER" id="PTHR34296">
    <property type="entry name" value="TRANSCRIPTIONAL ACTIVATOR PROTEIN MED"/>
    <property type="match status" value="1"/>
</dbReference>
<dbReference type="InterPro" id="IPR003760">
    <property type="entry name" value="PnrA-like"/>
</dbReference>
<comment type="subcellular location">
    <subcellularLocation>
        <location evidence="1">Cell membrane</location>
        <topology evidence="1">Lipid-anchor</topology>
    </subcellularLocation>
</comment>
<keyword evidence="3" id="KW-1003">Cell membrane</keyword>
<gene>
    <name evidence="8" type="ORF">QQ91_013370</name>
</gene>
<sequence>MHLKSLVTRLLLGVMAFVLAVSCSTTDSTISTSTDAATEPTEGGQLRVAMVTTGAKDDGSWSQGGYEGLQLIAEEFNAEVTLAEMVGDEESEEYFRDYAAAGYDFIIAHSGGYIQSAEKVAEEFPRSKFAIVTTYPGNNKNLGAIAFRSGEVGYLSGALAAMTTETNKVAYIVGDSYPVYEEEAALFRKGALATKPDVEVATEFLKTWTDGEKGKEVVLGLAEQGFDRFAINADEAGIEALKAVTAAYDNVKIVGWTNDQYELAPDQVLTSMLQDLPRLVANSVDLLLQGKWEGKLYKFGLKEGIYSIAPFRGSLTEAQEAQFEDIKNQVMVGEIDISPN</sequence>
<evidence type="ECO:0000256" key="6">
    <source>
        <dbReference type="ARBA" id="ARBA00023288"/>
    </source>
</evidence>
<organism evidence="8">
    <name type="scientific">Lyngbya confervoides BDU141951</name>
    <dbReference type="NCBI Taxonomy" id="1574623"/>
    <lineage>
        <taxon>Bacteria</taxon>
        <taxon>Bacillati</taxon>
        <taxon>Cyanobacteriota</taxon>
        <taxon>Cyanophyceae</taxon>
        <taxon>Oscillatoriophycideae</taxon>
        <taxon>Oscillatoriales</taxon>
        <taxon>Microcoleaceae</taxon>
        <taxon>Lyngbya</taxon>
    </lineage>
</organism>
<evidence type="ECO:0000256" key="5">
    <source>
        <dbReference type="ARBA" id="ARBA00023136"/>
    </source>
</evidence>
<comment type="similarity">
    <text evidence="2">Belongs to the BMP lipoprotein family.</text>
</comment>
<name>A0A0C1UQN1_9CYAN</name>
<dbReference type="PROSITE" id="PS51257">
    <property type="entry name" value="PROKAR_LIPOPROTEIN"/>
    <property type="match status" value="1"/>
</dbReference>
<evidence type="ECO:0000256" key="4">
    <source>
        <dbReference type="ARBA" id="ARBA00022729"/>
    </source>
</evidence>
<proteinExistence type="inferred from homology"/>
<feature type="domain" description="ABC transporter substrate-binding protein PnrA-like" evidence="7">
    <location>
        <begin position="47"/>
        <end position="337"/>
    </location>
</feature>
<evidence type="ECO:0000256" key="2">
    <source>
        <dbReference type="ARBA" id="ARBA00008610"/>
    </source>
</evidence>
<evidence type="ECO:0000313" key="8">
    <source>
        <dbReference type="EMBL" id="NEV68102.1"/>
    </source>
</evidence>
<evidence type="ECO:0000259" key="7">
    <source>
        <dbReference type="Pfam" id="PF02608"/>
    </source>
</evidence>
<dbReference type="EMBL" id="JTHE02000003">
    <property type="protein sequence ID" value="NEV68102.1"/>
    <property type="molecule type" value="Genomic_DNA"/>
</dbReference>
<evidence type="ECO:0000256" key="3">
    <source>
        <dbReference type="ARBA" id="ARBA00022475"/>
    </source>
</evidence>
<dbReference type="InterPro" id="IPR028082">
    <property type="entry name" value="Peripla_BP_I"/>
</dbReference>
<dbReference type="InterPro" id="IPR050957">
    <property type="entry name" value="BMP_lipoprotein"/>
</dbReference>
<keyword evidence="4" id="KW-0732">Signal</keyword>
<dbReference type="Gene3D" id="3.40.50.2300">
    <property type="match status" value="2"/>
</dbReference>
<reference evidence="8" key="2">
    <citation type="journal article" date="2015" name="Genome Announc.">
        <title>Draft Genome Sequence of Filamentous Marine Cyanobacterium Lyngbya confervoides Strain BDU141951.</title>
        <authorList>
            <person name="Chandrababunaidu M.M."/>
            <person name="Sen D."/>
            <person name="Tripathy S."/>
        </authorList>
    </citation>
    <scope>NUCLEOTIDE SEQUENCE</scope>
    <source>
        <strain evidence="8">BDU141951</strain>
    </source>
</reference>
<dbReference type="SUPFAM" id="SSF53822">
    <property type="entry name" value="Periplasmic binding protein-like I"/>
    <property type="match status" value="1"/>
</dbReference>
<reference evidence="8" key="3">
    <citation type="submission" date="2020-02" db="EMBL/GenBank/DDBJ databases">
        <authorList>
            <person name="Sarangi A.N."/>
            <person name="Ghosh S."/>
            <person name="Mukherjee M."/>
            <person name="Tripathy S."/>
        </authorList>
    </citation>
    <scope>NUCLEOTIDE SEQUENCE</scope>
    <source>
        <strain evidence="8">BDU141951</strain>
    </source>
</reference>
<dbReference type="PANTHER" id="PTHR34296:SF2">
    <property type="entry name" value="ABC TRANSPORTER GUANOSINE-BINDING PROTEIN NUPN"/>
    <property type="match status" value="1"/>
</dbReference>
<evidence type="ECO:0000256" key="1">
    <source>
        <dbReference type="ARBA" id="ARBA00004193"/>
    </source>
</evidence>
<accession>A0A0C1UQN1</accession>
<reference evidence="8" key="1">
    <citation type="submission" date="2014-11" db="EMBL/GenBank/DDBJ databases">
        <authorList>
            <person name="Malar M.C."/>
            <person name="Sen D."/>
            <person name="Tripathy S."/>
        </authorList>
    </citation>
    <scope>NUCLEOTIDE SEQUENCE</scope>
    <source>
        <strain evidence="8">BDU141951</strain>
    </source>
</reference>
<keyword evidence="5" id="KW-0472">Membrane</keyword>
<dbReference type="CDD" id="cd06304">
    <property type="entry name" value="PBP1_BmpA_Med_PnrA-like"/>
    <property type="match status" value="1"/>
</dbReference>
<keyword evidence="6" id="KW-0449">Lipoprotein</keyword>
<dbReference type="GO" id="GO:0005886">
    <property type="term" value="C:plasma membrane"/>
    <property type="evidence" value="ECO:0007669"/>
    <property type="project" value="UniProtKB-SubCell"/>
</dbReference>
<dbReference type="Pfam" id="PF02608">
    <property type="entry name" value="Bmp"/>
    <property type="match status" value="1"/>
</dbReference>
<dbReference type="AlphaFoldDB" id="A0A0C1UQN1"/>